<keyword evidence="2" id="KW-0472">Membrane</keyword>
<proteinExistence type="predicted"/>
<dbReference type="InterPro" id="IPR011320">
    <property type="entry name" value="RNase_H1_N"/>
</dbReference>
<feature type="region of interest" description="Disordered" evidence="1">
    <location>
        <begin position="10"/>
        <end position="31"/>
    </location>
</feature>
<evidence type="ECO:0000259" key="3">
    <source>
        <dbReference type="Pfam" id="PF01693"/>
    </source>
</evidence>
<feature type="region of interest" description="Disordered" evidence="1">
    <location>
        <begin position="156"/>
        <end position="197"/>
    </location>
</feature>
<evidence type="ECO:0000313" key="5">
    <source>
        <dbReference type="Proteomes" id="UP000294933"/>
    </source>
</evidence>
<dbReference type="InterPro" id="IPR009027">
    <property type="entry name" value="Ribosomal_bL9/RNase_H1_N"/>
</dbReference>
<keyword evidence="2" id="KW-0812">Transmembrane</keyword>
<dbReference type="STRING" id="50990.A0A4Y7PEK8"/>
<dbReference type="EMBL" id="ML170498">
    <property type="protein sequence ID" value="TDL13676.1"/>
    <property type="molecule type" value="Genomic_DNA"/>
</dbReference>
<dbReference type="Proteomes" id="UP000294933">
    <property type="component" value="Unassembled WGS sequence"/>
</dbReference>
<dbReference type="AlphaFoldDB" id="A0A4Y7PEK8"/>
<feature type="domain" description="Ribonuclease H1 N-terminal" evidence="3">
    <location>
        <begin position="101"/>
        <end position="142"/>
    </location>
</feature>
<dbReference type="Pfam" id="PF01693">
    <property type="entry name" value="Cauli_VI"/>
    <property type="match status" value="1"/>
</dbReference>
<feature type="transmembrane region" description="Helical" evidence="2">
    <location>
        <begin position="40"/>
        <end position="64"/>
    </location>
</feature>
<gene>
    <name evidence="4" type="ORF">BD410DRAFT_846715</name>
</gene>
<sequence>MVDLKYTSAVQQNGNRGDDDDDESSRHTNIAVDTDQSSPLVVLLVLLRALLGILQAGFTALAAAPRFVQRLAPTTATASRPANAYSIPVHYAIARNLGERWYVVYVGNRVGVFNDWGDVADATSGVSGNSQRRFGSQLEAIQAFQNAYDRGHVRLVPRLPPTDQNAAAGPSSCRAPPGDPSNMKPRPKKEEPDDDDY</sequence>
<dbReference type="VEuPathDB" id="FungiDB:BD410DRAFT_846715"/>
<keyword evidence="5" id="KW-1185">Reference proteome</keyword>
<dbReference type="InterPro" id="IPR037056">
    <property type="entry name" value="RNase_H1_N_sf"/>
</dbReference>
<dbReference type="Gene3D" id="3.40.970.10">
    <property type="entry name" value="Ribonuclease H1, N-terminal domain"/>
    <property type="match status" value="1"/>
</dbReference>
<dbReference type="OrthoDB" id="2658750at2759"/>
<keyword evidence="2" id="KW-1133">Transmembrane helix</keyword>
<accession>A0A4Y7PEK8</accession>
<reference evidence="4 5" key="1">
    <citation type="submission" date="2018-06" db="EMBL/GenBank/DDBJ databases">
        <title>A transcriptomic atlas of mushroom development highlights an independent origin of complex multicellularity.</title>
        <authorList>
            <consortium name="DOE Joint Genome Institute"/>
            <person name="Krizsan K."/>
            <person name="Almasi E."/>
            <person name="Merenyi Z."/>
            <person name="Sahu N."/>
            <person name="Viragh M."/>
            <person name="Koszo T."/>
            <person name="Mondo S."/>
            <person name="Kiss B."/>
            <person name="Balint B."/>
            <person name="Kues U."/>
            <person name="Barry K."/>
            <person name="Hegedus J.C."/>
            <person name="Henrissat B."/>
            <person name="Johnson J."/>
            <person name="Lipzen A."/>
            <person name="Ohm R."/>
            <person name="Nagy I."/>
            <person name="Pangilinan J."/>
            <person name="Yan J."/>
            <person name="Xiong Y."/>
            <person name="Grigoriev I.V."/>
            <person name="Hibbett D.S."/>
            <person name="Nagy L.G."/>
        </authorList>
    </citation>
    <scope>NUCLEOTIDE SEQUENCE [LARGE SCALE GENOMIC DNA]</scope>
    <source>
        <strain evidence="4 5">SZMC22713</strain>
    </source>
</reference>
<name>A0A4Y7PEK8_9AGAM</name>
<evidence type="ECO:0000256" key="2">
    <source>
        <dbReference type="SAM" id="Phobius"/>
    </source>
</evidence>
<evidence type="ECO:0000313" key="4">
    <source>
        <dbReference type="EMBL" id="TDL13676.1"/>
    </source>
</evidence>
<organism evidence="4 5">
    <name type="scientific">Rickenella mellea</name>
    <dbReference type="NCBI Taxonomy" id="50990"/>
    <lineage>
        <taxon>Eukaryota</taxon>
        <taxon>Fungi</taxon>
        <taxon>Dikarya</taxon>
        <taxon>Basidiomycota</taxon>
        <taxon>Agaricomycotina</taxon>
        <taxon>Agaricomycetes</taxon>
        <taxon>Hymenochaetales</taxon>
        <taxon>Rickenellaceae</taxon>
        <taxon>Rickenella</taxon>
    </lineage>
</organism>
<evidence type="ECO:0000256" key="1">
    <source>
        <dbReference type="SAM" id="MobiDB-lite"/>
    </source>
</evidence>
<protein>
    <recommendedName>
        <fullName evidence="3">Ribonuclease H1 N-terminal domain-containing protein</fullName>
    </recommendedName>
</protein>
<dbReference type="SUPFAM" id="SSF55658">
    <property type="entry name" value="L9 N-domain-like"/>
    <property type="match status" value="1"/>
</dbReference>